<dbReference type="GO" id="GO:0051607">
    <property type="term" value="P:defense response to virus"/>
    <property type="evidence" value="ECO:0007669"/>
    <property type="project" value="UniProtKB-KW"/>
</dbReference>
<feature type="domain" description="CRISPR type III-associated protein" evidence="2">
    <location>
        <begin position="17"/>
        <end position="226"/>
    </location>
</feature>
<dbReference type="InterPro" id="IPR005537">
    <property type="entry name" value="RAMP_III_fam"/>
</dbReference>
<evidence type="ECO:0000313" key="4">
    <source>
        <dbReference type="Proteomes" id="UP000195437"/>
    </source>
</evidence>
<proteinExistence type="predicted"/>
<dbReference type="PANTHER" id="PTHR35579">
    <property type="entry name" value="CRISPR SYSTEM CMS ENDORIBONUCLEASE CSM3"/>
    <property type="match status" value="1"/>
</dbReference>
<dbReference type="NCBIfam" id="TIGR02581">
    <property type="entry name" value="cas_cyan_RAMP"/>
    <property type="match status" value="1"/>
</dbReference>
<evidence type="ECO:0000256" key="1">
    <source>
        <dbReference type="ARBA" id="ARBA00023118"/>
    </source>
</evidence>
<dbReference type="Pfam" id="PF03787">
    <property type="entry name" value="RAMPs"/>
    <property type="match status" value="1"/>
</dbReference>
<evidence type="ECO:0000313" key="3">
    <source>
        <dbReference type="EMBL" id="ARU61772.1"/>
    </source>
</evidence>
<dbReference type="EMBL" id="CP021434">
    <property type="protein sequence ID" value="ARU61772.1"/>
    <property type="molecule type" value="Genomic_DNA"/>
</dbReference>
<dbReference type="KEGG" id="tum:CBW65_12600"/>
<gene>
    <name evidence="3" type="ORF">CBW65_12600</name>
</gene>
<dbReference type="PANTHER" id="PTHR35579:SF3">
    <property type="entry name" value="CRISPR SYSTEM CMS ENDORIBONUCLEASE CSM3"/>
    <property type="match status" value="1"/>
</dbReference>
<dbReference type="OrthoDB" id="9789361at2"/>
<accession>A0A1Y0IMI6</accession>
<keyword evidence="4" id="KW-1185">Reference proteome</keyword>
<dbReference type="Proteomes" id="UP000195437">
    <property type="component" value="Chromosome"/>
</dbReference>
<evidence type="ECO:0000259" key="2">
    <source>
        <dbReference type="Pfam" id="PF03787"/>
    </source>
</evidence>
<dbReference type="RefSeq" id="WP_087457142.1">
    <property type="nucleotide sequence ID" value="NZ_CP021434.1"/>
</dbReference>
<protein>
    <submittedName>
        <fullName evidence="3">CRISPR-associated RAMP protein</fullName>
    </submittedName>
</protein>
<dbReference type="InterPro" id="IPR013411">
    <property type="entry name" value="CRISPR-assoc_RAMP_Csx7"/>
</dbReference>
<dbReference type="InterPro" id="IPR052216">
    <property type="entry name" value="CRISPR_Csm3_endoribonuclease"/>
</dbReference>
<reference evidence="4" key="1">
    <citation type="submission" date="2017-05" db="EMBL/GenBank/DDBJ databases">
        <authorList>
            <person name="Sung H."/>
        </authorList>
    </citation>
    <scope>NUCLEOTIDE SEQUENCE [LARGE SCALE GENOMIC DNA]</scope>
    <source>
        <strain evidence="4">AR23208</strain>
    </source>
</reference>
<organism evidence="3 4">
    <name type="scientific">Tumebacillus avium</name>
    <dbReference type="NCBI Taxonomy" id="1903704"/>
    <lineage>
        <taxon>Bacteria</taxon>
        <taxon>Bacillati</taxon>
        <taxon>Bacillota</taxon>
        <taxon>Bacilli</taxon>
        <taxon>Bacillales</taxon>
        <taxon>Alicyclobacillaceae</taxon>
        <taxon>Tumebacillus</taxon>
    </lineage>
</organism>
<sequence length="269" mass="29517">MSQFHLFHNELTVRGELRLETPLHIGAGNNGLFGIGNEVVKRANGAPYIPGSSLKGTLRSLLERLAGVGQLPKAENGKSVCISTDWKHFCLADSKPDAIKDSDARRGRSAEVAQIVSDNSCVLCHIFGNTMMAGKVQFFDCEVRADSWTGRYDHRDGVGIDRDTGTAKNGVKYDFEAVPAGTAFELSIRALNLSEVEKVWLLVGLELLRRGEVTLGGKAARGLGKVQGVNWTILERNQDNFFAALLKKEESEVSFETYTEQLFAPLMEV</sequence>
<name>A0A1Y0IMI6_9BACL</name>
<dbReference type="AlphaFoldDB" id="A0A1Y0IMI6"/>
<keyword evidence="1" id="KW-0051">Antiviral defense</keyword>